<dbReference type="WBParaSite" id="Minc3s02218g28919">
    <property type="protein sequence ID" value="Minc3s02218g28919"/>
    <property type="gene ID" value="Minc3s02218g28919"/>
</dbReference>
<organism evidence="1 2">
    <name type="scientific">Meloidogyne incognita</name>
    <name type="common">Southern root-knot nematode worm</name>
    <name type="synonym">Oxyuris incognita</name>
    <dbReference type="NCBI Taxonomy" id="6306"/>
    <lineage>
        <taxon>Eukaryota</taxon>
        <taxon>Metazoa</taxon>
        <taxon>Ecdysozoa</taxon>
        <taxon>Nematoda</taxon>
        <taxon>Chromadorea</taxon>
        <taxon>Rhabditida</taxon>
        <taxon>Tylenchina</taxon>
        <taxon>Tylenchomorpha</taxon>
        <taxon>Tylenchoidea</taxon>
        <taxon>Meloidogynidae</taxon>
        <taxon>Meloidogyninae</taxon>
        <taxon>Meloidogyne</taxon>
        <taxon>Meloidogyne incognita group</taxon>
    </lineage>
</organism>
<reference evidence="2" key="1">
    <citation type="submission" date="2022-11" db="UniProtKB">
        <authorList>
            <consortium name="WormBaseParasite"/>
        </authorList>
    </citation>
    <scope>IDENTIFICATION</scope>
</reference>
<protein>
    <submittedName>
        <fullName evidence="2">Candidate secreted effector</fullName>
    </submittedName>
</protein>
<proteinExistence type="predicted"/>
<dbReference type="Proteomes" id="UP000887563">
    <property type="component" value="Unplaced"/>
</dbReference>
<keyword evidence="1" id="KW-1185">Reference proteome</keyword>
<evidence type="ECO:0000313" key="1">
    <source>
        <dbReference type="Proteomes" id="UP000887563"/>
    </source>
</evidence>
<dbReference type="AlphaFoldDB" id="A0A914MQC8"/>
<evidence type="ECO:0000313" key="2">
    <source>
        <dbReference type="WBParaSite" id="Minc3s02218g28919"/>
    </source>
</evidence>
<accession>A0A914MQC8</accession>
<name>A0A914MQC8_MELIC</name>
<sequence length="140" mass="15773">MTWANDQILIVTNLRLVLIVRAQTSYCALSQLQPWISLLKTIRFFRPITIACRTSFLATASLLLTTMSTRRTTSLLGLRSFPSCSCVTITRWSRLATASTIALCFFPFRCFGITPFWCSSALFCVDSSGALSKQFPHFNR</sequence>